<sequence length="590" mass="64821">MDWGGRRPMTAEISDPWSKLDEILGLEVAEPVDDGIGALAVYGRCSTEDNQDPETSRGWQIGNARKFVEPLGGRIVAEYFDVGQSRSVPWERRTEASRLLAELKNPRRTWNALVVGEGTRCWFGNQFSLIAPRFAAYGVDLWVPELGGKFDPRNPSHKMLMSVLGGMSESERQHVQARVRAAMDAQVVNEGRHQGGRAPYGYVVVDGGPHPNPRKAAEGFRLRVLAIDEPAAEVVRRIFAEYLDGQGDRAIANGLNRDGIPCPSARRPEQNRHRLADGWQGSTTRSILENPRYTGYAVFGRSARQEMLFDPDDVAAGNVVRFRRAKPDRVVRSRKPAHPEIVSVEDFTQAQLIRRAKAAGGLRTARKAERAGRPVKHVYLFRGLIRCAACERKMEGSPRKYGMYYRCPARTLAPGAPALLTHPPTIYLREEPLRDAVNGWIGGLFDRQNVEQTVRQLVGAQPAVRAEGDGVASKQLEEAEAKLRRFQDAIAAGVDPTALVESINEAQADRAAAQGALAAAGEPAGITDAEVYAMIDSLGDIGAALADSEPGKLARLYRDLRLDLRYDNEKEAVYATTSLRVNNAGVRGGT</sequence>
<dbReference type="Pfam" id="PF13408">
    <property type="entry name" value="Zn_ribbon_recom"/>
    <property type="match status" value="1"/>
</dbReference>
<dbReference type="GO" id="GO:0003677">
    <property type="term" value="F:DNA binding"/>
    <property type="evidence" value="ECO:0007669"/>
    <property type="project" value="InterPro"/>
</dbReference>
<feature type="domain" description="Recombinase" evidence="1">
    <location>
        <begin position="199"/>
        <end position="360"/>
    </location>
</feature>
<dbReference type="InterPro" id="IPR036162">
    <property type="entry name" value="Resolvase-like_N_sf"/>
</dbReference>
<dbReference type="Gene3D" id="3.90.1750.20">
    <property type="entry name" value="Putative Large Serine Recombinase, Chain B, Domain 2"/>
    <property type="match status" value="1"/>
</dbReference>
<dbReference type="SUPFAM" id="SSF53041">
    <property type="entry name" value="Resolvase-like"/>
    <property type="match status" value="1"/>
</dbReference>
<dbReference type="PANTHER" id="PTHR30461">
    <property type="entry name" value="DNA-INVERTASE FROM LAMBDOID PROPHAGE"/>
    <property type="match status" value="1"/>
</dbReference>
<dbReference type="SMART" id="SM00857">
    <property type="entry name" value="Resolvase"/>
    <property type="match status" value="1"/>
</dbReference>
<organism evidence="2 3">
    <name type="scientific">Amycolatopsis keratiniphila</name>
    <dbReference type="NCBI Taxonomy" id="129921"/>
    <lineage>
        <taxon>Bacteria</taxon>
        <taxon>Bacillati</taxon>
        <taxon>Actinomycetota</taxon>
        <taxon>Actinomycetes</taxon>
        <taxon>Pseudonocardiales</taxon>
        <taxon>Pseudonocardiaceae</taxon>
        <taxon>Amycolatopsis</taxon>
        <taxon>Amycolatopsis japonica group</taxon>
    </lineage>
</organism>
<dbReference type="PATRIC" id="fig|1156913.3.peg.3414"/>
<dbReference type="InterPro" id="IPR011109">
    <property type="entry name" value="DNA_bind_recombinase_dom"/>
</dbReference>
<dbReference type="Pfam" id="PF00239">
    <property type="entry name" value="Resolvase"/>
    <property type="match status" value="1"/>
</dbReference>
<dbReference type="InterPro" id="IPR025827">
    <property type="entry name" value="Zn_ribbon_recom_dom"/>
</dbReference>
<dbReference type="Proteomes" id="UP000013968">
    <property type="component" value="Chromosome"/>
</dbReference>
<accession>R4SR69</accession>
<dbReference type="KEGG" id="aoi:AORI_3334"/>
<dbReference type="Gene3D" id="3.40.50.1390">
    <property type="entry name" value="Resolvase, N-terminal catalytic domain"/>
    <property type="match status" value="1"/>
</dbReference>
<evidence type="ECO:0000313" key="3">
    <source>
        <dbReference type="Proteomes" id="UP000013968"/>
    </source>
</evidence>
<proteinExistence type="predicted"/>
<dbReference type="EMBL" id="CP003410">
    <property type="protein sequence ID" value="AGM05919.1"/>
    <property type="molecule type" value="Genomic_DNA"/>
</dbReference>
<dbReference type="InterPro" id="IPR038109">
    <property type="entry name" value="DNA_bind_recomb_sf"/>
</dbReference>
<dbReference type="InterPro" id="IPR006119">
    <property type="entry name" value="Resolv_N"/>
</dbReference>
<name>R4SR69_9PSEU</name>
<protein>
    <submittedName>
        <fullName evidence="2">Recombinase</fullName>
    </submittedName>
</protein>
<dbReference type="Pfam" id="PF07508">
    <property type="entry name" value="Recombinase"/>
    <property type="match status" value="1"/>
</dbReference>
<evidence type="ECO:0000313" key="2">
    <source>
        <dbReference type="EMBL" id="AGM05919.1"/>
    </source>
</evidence>
<dbReference type="HOGENOM" id="CLU_022362_0_0_11"/>
<dbReference type="PANTHER" id="PTHR30461:SF23">
    <property type="entry name" value="DNA RECOMBINASE-RELATED"/>
    <property type="match status" value="1"/>
</dbReference>
<reference evidence="2 3" key="1">
    <citation type="journal article" date="2013" name="BMC Genomics">
        <title>ContigScape: a Cytoscape plugin facilitating microbial genome gap closing.</title>
        <authorList>
            <person name="Tang B."/>
            <person name="Wang Q."/>
            <person name="Yang M."/>
            <person name="Xie F."/>
            <person name="Zhu Y."/>
            <person name="Zhuo Y."/>
            <person name="Wang S."/>
            <person name="Gao H."/>
            <person name="Ding X."/>
            <person name="Zhang L."/>
            <person name="Zhao G."/>
            <person name="Zheng H."/>
        </authorList>
    </citation>
    <scope>NUCLEOTIDE SEQUENCE [LARGE SCALE GENOMIC DNA]</scope>
    <source>
        <strain evidence="2 3">HCCB10007</strain>
    </source>
</reference>
<keyword evidence="3" id="KW-1185">Reference proteome</keyword>
<dbReference type="GO" id="GO:0000150">
    <property type="term" value="F:DNA strand exchange activity"/>
    <property type="evidence" value="ECO:0007669"/>
    <property type="project" value="InterPro"/>
</dbReference>
<dbReference type="PROSITE" id="PS51737">
    <property type="entry name" value="RECOMBINASE_DNA_BIND"/>
    <property type="match status" value="1"/>
</dbReference>
<dbReference type="AlphaFoldDB" id="R4SR69"/>
<evidence type="ECO:0000259" key="1">
    <source>
        <dbReference type="PROSITE" id="PS51737"/>
    </source>
</evidence>
<gene>
    <name evidence="2" type="ORF">AORI_3334</name>
</gene>
<dbReference type="InterPro" id="IPR050639">
    <property type="entry name" value="SSR_resolvase"/>
</dbReference>